<feature type="compositionally biased region" description="Polar residues" evidence="1">
    <location>
        <begin position="215"/>
        <end position="226"/>
    </location>
</feature>
<feature type="region of interest" description="Disordered" evidence="1">
    <location>
        <begin position="321"/>
        <end position="357"/>
    </location>
</feature>
<dbReference type="EMBL" id="JBHFQA010000005">
    <property type="protein sequence ID" value="KAL2099006.1"/>
    <property type="molecule type" value="Genomic_DNA"/>
</dbReference>
<dbReference type="PANTHER" id="PTHR35076:SF1">
    <property type="entry name" value="TUBULIN EPSILON AND DELTA COMPLEX PROTEIN 1"/>
    <property type="match status" value="1"/>
</dbReference>
<feature type="compositionally biased region" description="Low complexity" evidence="1">
    <location>
        <begin position="199"/>
        <end position="209"/>
    </location>
</feature>
<dbReference type="InterPro" id="IPR027996">
    <property type="entry name" value="TEDC1_dom"/>
</dbReference>
<feature type="region of interest" description="Disordered" evidence="1">
    <location>
        <begin position="276"/>
        <end position="296"/>
    </location>
</feature>
<gene>
    <name evidence="3" type="ORF">ACEWY4_005486</name>
</gene>
<reference evidence="3 4" key="1">
    <citation type="submission" date="2024-09" db="EMBL/GenBank/DDBJ databases">
        <title>A chromosome-level genome assembly of Gray's grenadier anchovy, Coilia grayii.</title>
        <authorList>
            <person name="Fu Z."/>
        </authorList>
    </citation>
    <scope>NUCLEOTIDE SEQUENCE [LARGE SCALE GENOMIC DNA]</scope>
    <source>
        <strain evidence="3">G4</strain>
        <tissue evidence="3">Muscle</tissue>
    </source>
</reference>
<comment type="caution">
    <text evidence="3">The sequence shown here is derived from an EMBL/GenBank/DDBJ whole genome shotgun (WGS) entry which is preliminary data.</text>
</comment>
<name>A0ABD1KJ40_9TELE</name>
<evidence type="ECO:0000259" key="2">
    <source>
        <dbReference type="Pfam" id="PF14970"/>
    </source>
</evidence>
<organism evidence="3 4">
    <name type="scientific">Coilia grayii</name>
    <name type="common">Gray's grenadier anchovy</name>
    <dbReference type="NCBI Taxonomy" id="363190"/>
    <lineage>
        <taxon>Eukaryota</taxon>
        <taxon>Metazoa</taxon>
        <taxon>Chordata</taxon>
        <taxon>Craniata</taxon>
        <taxon>Vertebrata</taxon>
        <taxon>Euteleostomi</taxon>
        <taxon>Actinopterygii</taxon>
        <taxon>Neopterygii</taxon>
        <taxon>Teleostei</taxon>
        <taxon>Clupei</taxon>
        <taxon>Clupeiformes</taxon>
        <taxon>Clupeoidei</taxon>
        <taxon>Engraulidae</taxon>
        <taxon>Coilinae</taxon>
        <taxon>Coilia</taxon>
    </lineage>
</organism>
<dbReference type="Proteomes" id="UP001591681">
    <property type="component" value="Unassembled WGS sequence"/>
</dbReference>
<dbReference type="Pfam" id="PF14970">
    <property type="entry name" value="TEDC1"/>
    <property type="match status" value="1"/>
</dbReference>
<evidence type="ECO:0000313" key="4">
    <source>
        <dbReference type="Proteomes" id="UP001591681"/>
    </source>
</evidence>
<dbReference type="AlphaFoldDB" id="A0ABD1KJ40"/>
<dbReference type="PANTHER" id="PTHR35076">
    <property type="entry name" value="TUBULIN EPSILON AND DELTA COMPLEX PROTEIN 1"/>
    <property type="match status" value="1"/>
</dbReference>
<proteinExistence type="predicted"/>
<keyword evidence="4" id="KW-1185">Reference proteome</keyword>
<accession>A0ABD1KJ40</accession>
<evidence type="ECO:0000256" key="1">
    <source>
        <dbReference type="SAM" id="MobiDB-lite"/>
    </source>
</evidence>
<dbReference type="InterPro" id="IPR043535">
    <property type="entry name" value="TEDC1"/>
</dbReference>
<evidence type="ECO:0000313" key="3">
    <source>
        <dbReference type="EMBL" id="KAL2099006.1"/>
    </source>
</evidence>
<sequence length="470" mass="51964">MQRERSVKAKEVIEALIKFLSVLEVDSVPCAETFRRAKFNKQDVVQNLWDLLRSILVKAVVLECKCQHSDPGAQARFVRSALWHCGYGGRWVVPPQADGCYGDCGVGSRELLLAFGWMLSSGSLLEFLLGERVLQMQPLALPPAQCDKGKESMGVGRGSAGGTGDLRHLQWEYGKLRYQWRALLAAQDERAKLIHKASPHNSSSSPRPSLVLSDMGSQPVSPSTEAAGSGDASPLSKEMEKTRRLNQLLETYLQWKLLEPLFWRWMESVIDSQSADQCEDEGIAPTPAPQGPWMPTAVQGCCPSGDWVGRRRQHLETLQLQTQSALHTTRGGSSFRRGPGRQRKPSSTDPEADPVKQLEVEREVTSRLQGFSAAFTPTSIDNGFIPCLHIQGTPAPHPSHKPNKHGPYGAGPPGKLQASEVIQELRGREAFLVRELEEARWVQRTALRDQANGLEGVIFIPPPKRCHTPP</sequence>
<feature type="region of interest" description="Disordered" evidence="1">
    <location>
        <begin position="194"/>
        <end position="239"/>
    </location>
</feature>
<feature type="domain" description="Tubulin epsilon and delta complex protein 1" evidence="2">
    <location>
        <begin position="104"/>
        <end position="271"/>
    </location>
</feature>
<protein>
    <recommendedName>
        <fullName evidence="2">Tubulin epsilon and delta complex protein 1 domain-containing protein</fullName>
    </recommendedName>
</protein>